<sequence>MTNIAPPDRTSGSRFQKWLAWLLLLLLGLLILVPLAMLAIARASEAAQPAFGFLVGGGVSFLVCYAIWSWGFDSSMQVLSLVFGVVAAALWFSDAFFIYVLGLIFGFVAYYRSDWFWGSANAVARFVADRIFRRP</sequence>
<evidence type="ECO:0000313" key="2">
    <source>
        <dbReference type="EMBL" id="TWT39099.1"/>
    </source>
</evidence>
<name>A0A5C5VN02_9BACT</name>
<dbReference type="AlphaFoldDB" id="A0A5C5VN02"/>
<gene>
    <name evidence="2" type="ORF">Enr8_07940</name>
</gene>
<keyword evidence="3" id="KW-1185">Reference proteome</keyword>
<keyword evidence="1" id="KW-0472">Membrane</keyword>
<dbReference type="OrthoDB" id="9844526at2"/>
<evidence type="ECO:0000256" key="1">
    <source>
        <dbReference type="SAM" id="Phobius"/>
    </source>
</evidence>
<dbReference type="RefSeq" id="WP_146429298.1">
    <property type="nucleotide sequence ID" value="NZ_SJPF01000001.1"/>
</dbReference>
<feature type="transmembrane region" description="Helical" evidence="1">
    <location>
        <begin position="51"/>
        <end position="72"/>
    </location>
</feature>
<reference evidence="2 3" key="1">
    <citation type="submission" date="2019-02" db="EMBL/GenBank/DDBJ databases">
        <title>Deep-cultivation of Planctomycetes and their phenomic and genomic characterization uncovers novel biology.</title>
        <authorList>
            <person name="Wiegand S."/>
            <person name="Jogler M."/>
            <person name="Boedeker C."/>
            <person name="Pinto D."/>
            <person name="Vollmers J."/>
            <person name="Rivas-Marin E."/>
            <person name="Kohn T."/>
            <person name="Peeters S.H."/>
            <person name="Heuer A."/>
            <person name="Rast P."/>
            <person name="Oberbeckmann S."/>
            <person name="Bunk B."/>
            <person name="Jeske O."/>
            <person name="Meyerdierks A."/>
            <person name="Storesund J.E."/>
            <person name="Kallscheuer N."/>
            <person name="Luecker S."/>
            <person name="Lage O.M."/>
            <person name="Pohl T."/>
            <person name="Merkel B.J."/>
            <person name="Hornburger P."/>
            <person name="Mueller R.-W."/>
            <person name="Bruemmer F."/>
            <person name="Labrenz M."/>
            <person name="Spormann A.M."/>
            <person name="Op Den Camp H."/>
            <person name="Overmann J."/>
            <person name="Amann R."/>
            <person name="Jetten M.S.M."/>
            <person name="Mascher T."/>
            <person name="Medema M.H."/>
            <person name="Devos D.P."/>
            <person name="Kaster A.-K."/>
            <person name="Ovreas L."/>
            <person name="Rohde M."/>
            <person name="Galperin M.Y."/>
            <person name="Jogler C."/>
        </authorList>
    </citation>
    <scope>NUCLEOTIDE SEQUENCE [LARGE SCALE GENOMIC DNA]</scope>
    <source>
        <strain evidence="2 3">Enr8</strain>
    </source>
</reference>
<keyword evidence="1" id="KW-1133">Transmembrane helix</keyword>
<dbReference type="Proteomes" id="UP000318878">
    <property type="component" value="Unassembled WGS sequence"/>
</dbReference>
<keyword evidence="1" id="KW-0812">Transmembrane</keyword>
<feature type="transmembrane region" description="Helical" evidence="1">
    <location>
        <begin position="18"/>
        <end position="39"/>
    </location>
</feature>
<organism evidence="2 3">
    <name type="scientific">Blastopirellula retiformator</name>
    <dbReference type="NCBI Taxonomy" id="2527970"/>
    <lineage>
        <taxon>Bacteria</taxon>
        <taxon>Pseudomonadati</taxon>
        <taxon>Planctomycetota</taxon>
        <taxon>Planctomycetia</taxon>
        <taxon>Pirellulales</taxon>
        <taxon>Pirellulaceae</taxon>
        <taxon>Blastopirellula</taxon>
    </lineage>
</organism>
<comment type="caution">
    <text evidence="2">The sequence shown here is derived from an EMBL/GenBank/DDBJ whole genome shotgun (WGS) entry which is preliminary data.</text>
</comment>
<proteinExistence type="predicted"/>
<protein>
    <submittedName>
        <fullName evidence="2">Uncharacterized protein</fullName>
    </submittedName>
</protein>
<dbReference type="EMBL" id="SJPF01000001">
    <property type="protein sequence ID" value="TWT39099.1"/>
    <property type="molecule type" value="Genomic_DNA"/>
</dbReference>
<accession>A0A5C5VN02</accession>
<feature type="transmembrane region" description="Helical" evidence="1">
    <location>
        <begin position="78"/>
        <end position="111"/>
    </location>
</feature>
<evidence type="ECO:0000313" key="3">
    <source>
        <dbReference type="Proteomes" id="UP000318878"/>
    </source>
</evidence>